<sequence length="149" mass="16190">MQNKALKIGLTMTALVAAFAGLMWTTMADGTAYYQHVDEVMVDPEAWYGKRLQVHGYAQDIRVRPKSMDYHFDIENNGYVVTAEYTGIVPDTFQNDAEVVVTGRLEGHTFVVEPDGIMAKCPSKYEPKPVIGSSTSGGDSAPIGTPGAN</sequence>
<organism evidence="4">
    <name type="scientific">marine metagenome</name>
    <dbReference type="NCBI Taxonomy" id="408172"/>
    <lineage>
        <taxon>unclassified sequences</taxon>
        <taxon>metagenomes</taxon>
        <taxon>ecological metagenomes</taxon>
    </lineage>
</organism>
<dbReference type="InterPro" id="IPR004329">
    <property type="entry name" value="CcmE"/>
</dbReference>
<feature type="region of interest" description="Disordered" evidence="3">
    <location>
        <begin position="128"/>
        <end position="149"/>
    </location>
</feature>
<proteinExistence type="predicted"/>
<name>A0A382F0T2_9ZZZZ</name>
<protein>
    <recommendedName>
        <fullName evidence="5">Cytochrome c-type biogenesis protein CcmE</fullName>
    </recommendedName>
</protein>
<dbReference type="InterPro" id="IPR012340">
    <property type="entry name" value="NA-bd_OB-fold"/>
</dbReference>
<evidence type="ECO:0000313" key="4">
    <source>
        <dbReference type="EMBL" id="SVB56275.1"/>
    </source>
</evidence>
<dbReference type="GO" id="GO:0017003">
    <property type="term" value="P:protein-heme linkage"/>
    <property type="evidence" value="ECO:0007669"/>
    <property type="project" value="InterPro"/>
</dbReference>
<dbReference type="SUPFAM" id="SSF82093">
    <property type="entry name" value="Heme chaperone CcmE"/>
    <property type="match status" value="1"/>
</dbReference>
<dbReference type="EMBL" id="UINC01047244">
    <property type="protein sequence ID" value="SVB56275.1"/>
    <property type="molecule type" value="Genomic_DNA"/>
</dbReference>
<dbReference type="Gene3D" id="2.40.50.140">
    <property type="entry name" value="Nucleic acid-binding proteins"/>
    <property type="match status" value="1"/>
</dbReference>
<dbReference type="InterPro" id="IPR036127">
    <property type="entry name" value="CcmE-like_sf"/>
</dbReference>
<dbReference type="Pfam" id="PF03100">
    <property type="entry name" value="CcmE"/>
    <property type="match status" value="1"/>
</dbReference>
<accession>A0A382F0T2</accession>
<evidence type="ECO:0008006" key="5">
    <source>
        <dbReference type="Google" id="ProtNLM"/>
    </source>
</evidence>
<dbReference type="GO" id="GO:0020037">
    <property type="term" value="F:heme binding"/>
    <property type="evidence" value="ECO:0007669"/>
    <property type="project" value="InterPro"/>
</dbReference>
<evidence type="ECO:0000256" key="3">
    <source>
        <dbReference type="SAM" id="MobiDB-lite"/>
    </source>
</evidence>
<keyword evidence="2" id="KW-0472">Membrane</keyword>
<reference evidence="4" key="1">
    <citation type="submission" date="2018-05" db="EMBL/GenBank/DDBJ databases">
        <authorList>
            <person name="Lanie J.A."/>
            <person name="Ng W.-L."/>
            <person name="Kazmierczak K.M."/>
            <person name="Andrzejewski T.M."/>
            <person name="Davidsen T.M."/>
            <person name="Wayne K.J."/>
            <person name="Tettelin H."/>
            <person name="Glass J.I."/>
            <person name="Rusch D."/>
            <person name="Podicherti R."/>
            <person name="Tsui H.-C.T."/>
            <person name="Winkler M.E."/>
        </authorList>
    </citation>
    <scope>NUCLEOTIDE SEQUENCE</scope>
</reference>
<gene>
    <name evidence="4" type="ORF">METZ01_LOCUS209129</name>
</gene>
<dbReference type="GO" id="GO:0017004">
    <property type="term" value="P:cytochrome complex assembly"/>
    <property type="evidence" value="ECO:0007669"/>
    <property type="project" value="InterPro"/>
</dbReference>
<evidence type="ECO:0000256" key="1">
    <source>
        <dbReference type="ARBA" id="ARBA00004370"/>
    </source>
</evidence>
<dbReference type="GO" id="GO:0005886">
    <property type="term" value="C:plasma membrane"/>
    <property type="evidence" value="ECO:0007669"/>
    <property type="project" value="InterPro"/>
</dbReference>
<dbReference type="AlphaFoldDB" id="A0A382F0T2"/>
<evidence type="ECO:0000256" key="2">
    <source>
        <dbReference type="ARBA" id="ARBA00023136"/>
    </source>
</evidence>
<comment type="subcellular location">
    <subcellularLocation>
        <location evidence="1">Membrane</location>
    </subcellularLocation>
</comment>